<dbReference type="Gene3D" id="3.40.50.2000">
    <property type="entry name" value="Glycogen Phosphorylase B"/>
    <property type="match status" value="2"/>
</dbReference>
<dbReference type="EMBL" id="QPIZ01000007">
    <property type="protein sequence ID" value="RCW36716.1"/>
    <property type="molecule type" value="Genomic_DNA"/>
</dbReference>
<evidence type="ECO:0000313" key="4">
    <source>
        <dbReference type="Proteomes" id="UP000252733"/>
    </source>
</evidence>
<name>A0A368V6G7_9BACT</name>
<feature type="domain" description="Glycosyltransferase subfamily 4-like N-terminal" evidence="2">
    <location>
        <begin position="16"/>
        <end position="177"/>
    </location>
</feature>
<reference evidence="3 4" key="1">
    <citation type="submission" date="2018-07" db="EMBL/GenBank/DDBJ databases">
        <title>Freshwater and sediment microbial communities from various areas in North America, analyzing microbe dynamics in response to fracking.</title>
        <authorList>
            <person name="Lamendella R."/>
        </authorList>
    </citation>
    <scope>NUCLEOTIDE SEQUENCE [LARGE SCALE GENOMIC DNA]</scope>
    <source>
        <strain evidence="3 4">160A</strain>
    </source>
</reference>
<dbReference type="InterPro" id="IPR050194">
    <property type="entry name" value="Glycosyltransferase_grp1"/>
</dbReference>
<evidence type="ECO:0000259" key="2">
    <source>
        <dbReference type="Pfam" id="PF13439"/>
    </source>
</evidence>
<dbReference type="SUPFAM" id="SSF53756">
    <property type="entry name" value="UDP-Glycosyltransferase/glycogen phosphorylase"/>
    <property type="match status" value="1"/>
</dbReference>
<keyword evidence="4" id="KW-1185">Reference proteome</keyword>
<comment type="caution">
    <text evidence="3">The sequence shown here is derived from an EMBL/GenBank/DDBJ whole genome shotgun (WGS) entry which is preliminary data.</text>
</comment>
<dbReference type="CDD" id="cd03801">
    <property type="entry name" value="GT4_PimA-like"/>
    <property type="match status" value="1"/>
</dbReference>
<dbReference type="RefSeq" id="WP_114436736.1">
    <property type="nucleotide sequence ID" value="NZ_QPIZ01000007.1"/>
</dbReference>
<keyword evidence="3" id="KW-0328">Glycosyltransferase</keyword>
<feature type="domain" description="Glycosyl transferase family 1" evidence="1">
    <location>
        <begin position="194"/>
        <end position="346"/>
    </location>
</feature>
<dbReference type="Proteomes" id="UP000252733">
    <property type="component" value="Unassembled WGS sequence"/>
</dbReference>
<proteinExistence type="predicted"/>
<evidence type="ECO:0000313" key="3">
    <source>
        <dbReference type="EMBL" id="RCW36716.1"/>
    </source>
</evidence>
<gene>
    <name evidence="3" type="ORF">DFO77_1076</name>
</gene>
<keyword evidence="3" id="KW-0808">Transferase</keyword>
<dbReference type="GO" id="GO:0016758">
    <property type="term" value="F:hexosyltransferase activity"/>
    <property type="evidence" value="ECO:0007669"/>
    <property type="project" value="TreeGrafter"/>
</dbReference>
<dbReference type="AlphaFoldDB" id="A0A368V6G7"/>
<protein>
    <submittedName>
        <fullName evidence="3">Phosphatidylinositol alpha-1,6-mannosyltransferase</fullName>
    </submittedName>
</protein>
<dbReference type="PANTHER" id="PTHR45947">
    <property type="entry name" value="SULFOQUINOVOSYL TRANSFERASE SQD2"/>
    <property type="match status" value="1"/>
</dbReference>
<sequence>MIKKVLLVTSEFPPGPGGIGNHAFSLAKHLAKKGIEVTVMADTNYADKQEVVLFDESLPNNIEVKRIKRVWVFTYFLRFWHLFSLVMKQKFDGAIFSGKFSLWLCGVLKTSGSKLLSIGVLHGSEIQISHRLSRKVTDWGIAHLDFLVPVSHFTHSLLNKDLQKKPFRIVENGIDVAEFQLLSQGVGSGNIKLKGDPVLLTVGNVTYRKGQHRVIKAIPEILKEMPNAHYHIVGLPTCKSEFEQLATSLNVNDSVTFHGRLPRREDLAEAYRQAECFLILSENQSDGDVEGFGIVILEANYFGVPAVGAKGCGIDDAIENGYNGFLVEGNTPSEIAASIKKVVTQRAFFSKNAVKWANDHDWNVVVEKYVDVLNKLLKNKQREN</sequence>
<evidence type="ECO:0000259" key="1">
    <source>
        <dbReference type="Pfam" id="PF00534"/>
    </source>
</evidence>
<dbReference type="Pfam" id="PF00534">
    <property type="entry name" value="Glycos_transf_1"/>
    <property type="match status" value="1"/>
</dbReference>
<dbReference type="Pfam" id="PF13439">
    <property type="entry name" value="Glyco_transf_4"/>
    <property type="match status" value="1"/>
</dbReference>
<dbReference type="InterPro" id="IPR028098">
    <property type="entry name" value="Glyco_trans_4-like_N"/>
</dbReference>
<organism evidence="3 4">
    <name type="scientific">Marinilabilia salmonicolor</name>
    <dbReference type="NCBI Taxonomy" id="989"/>
    <lineage>
        <taxon>Bacteria</taxon>
        <taxon>Pseudomonadati</taxon>
        <taxon>Bacteroidota</taxon>
        <taxon>Bacteroidia</taxon>
        <taxon>Marinilabiliales</taxon>
        <taxon>Marinilabiliaceae</taxon>
        <taxon>Marinilabilia</taxon>
    </lineage>
</organism>
<dbReference type="PANTHER" id="PTHR45947:SF3">
    <property type="entry name" value="SULFOQUINOVOSYL TRANSFERASE SQD2"/>
    <property type="match status" value="1"/>
</dbReference>
<dbReference type="InterPro" id="IPR001296">
    <property type="entry name" value="Glyco_trans_1"/>
</dbReference>
<accession>A0A368V6G7</accession>